<dbReference type="InterPro" id="IPR050583">
    <property type="entry name" value="Mycobacterial_A85_antigen"/>
</dbReference>
<keyword evidence="1" id="KW-0732">Signal</keyword>
<dbReference type="KEGG" id="pfer:IRI77_18025"/>
<dbReference type="AlphaFoldDB" id="A0A7S7SPC2"/>
<sequence length="421" mass="46812">MIRPKLIHLAVAGLLALCAGAQTHPLESLIDAARKGPSSPGLAEFIAKTLTTKGGTAVWGQDFLFVMASDDAVTVSIDGQPAVGMARIGGSNLWMRLEKMRTGVTHSYQYYAAGKPLGARADLTGYNPDSYPKAGVPQGKLSEKHTIVSKLYNGMKADWWVYAAPGVDANVPAPLMVWQDGQTLIAGDLSRMRLFTVTENLVAQKLIPPMVHVMIAPGFATDGKAMRSIEYDTVTDLYARFLMEEVLPEVEKLYKLRQDGYSRGIGGESSGGICSFNVAWFAPEKFARVHSTIGSYTSIQWRPQEKLEGGNVYPFKVRKEDKRNIRVWMSDGADDLENNHGSWPLQNIELANSLKMREYDYHFRFGHAAHNSSQSSLDLPESLTWLWRGYDSSKTAENFTMDPAEKEKPYYRVTISNRDSW</sequence>
<keyword evidence="3" id="KW-1185">Reference proteome</keyword>
<name>A0A7S7SPC2_PALFE</name>
<feature type="signal peptide" evidence="1">
    <location>
        <begin position="1"/>
        <end position="21"/>
    </location>
</feature>
<feature type="chain" id="PRO_5032918718" evidence="1">
    <location>
        <begin position="22"/>
        <end position="421"/>
    </location>
</feature>
<dbReference type="PANTHER" id="PTHR48098:SF3">
    <property type="entry name" value="IRON(III) ENTEROBACTIN ESTERASE"/>
    <property type="match status" value="1"/>
</dbReference>
<protein>
    <submittedName>
        <fullName evidence="2">Esterase</fullName>
    </submittedName>
</protein>
<gene>
    <name evidence="2" type="ORF">IRI77_18025</name>
</gene>
<dbReference type="Pfam" id="PF00756">
    <property type="entry name" value="Esterase"/>
    <property type="match status" value="1"/>
</dbReference>
<organism evidence="2 3">
    <name type="scientific">Paludibaculum fermentans</name>
    <dbReference type="NCBI Taxonomy" id="1473598"/>
    <lineage>
        <taxon>Bacteria</taxon>
        <taxon>Pseudomonadati</taxon>
        <taxon>Acidobacteriota</taxon>
        <taxon>Terriglobia</taxon>
        <taxon>Bryobacterales</taxon>
        <taxon>Bryobacteraceae</taxon>
        <taxon>Paludibaculum</taxon>
    </lineage>
</organism>
<evidence type="ECO:0000313" key="3">
    <source>
        <dbReference type="Proteomes" id="UP000593892"/>
    </source>
</evidence>
<dbReference type="InterPro" id="IPR000801">
    <property type="entry name" value="Esterase-like"/>
</dbReference>
<dbReference type="EMBL" id="CP063849">
    <property type="protein sequence ID" value="QOY91763.1"/>
    <property type="molecule type" value="Genomic_DNA"/>
</dbReference>
<dbReference type="InterPro" id="IPR029058">
    <property type="entry name" value="AB_hydrolase_fold"/>
</dbReference>
<evidence type="ECO:0000256" key="1">
    <source>
        <dbReference type="SAM" id="SignalP"/>
    </source>
</evidence>
<dbReference type="SUPFAM" id="SSF53474">
    <property type="entry name" value="alpha/beta-Hydrolases"/>
    <property type="match status" value="1"/>
</dbReference>
<reference evidence="2 3" key="1">
    <citation type="submission" date="2020-10" db="EMBL/GenBank/DDBJ databases">
        <title>Complete genome sequence of Paludibaculum fermentans P105T, a facultatively anaerobic acidobacterium capable of dissimilatory Fe(III) reduction.</title>
        <authorList>
            <person name="Dedysh S.N."/>
            <person name="Beletsky A.V."/>
            <person name="Kulichevskaya I.S."/>
            <person name="Mardanov A.V."/>
            <person name="Ravin N.V."/>
        </authorList>
    </citation>
    <scope>NUCLEOTIDE SEQUENCE [LARGE SCALE GENOMIC DNA]</scope>
    <source>
        <strain evidence="2 3">P105</strain>
    </source>
</reference>
<proteinExistence type="predicted"/>
<accession>A0A7S7SPC2</accession>
<dbReference type="PANTHER" id="PTHR48098">
    <property type="entry name" value="ENTEROCHELIN ESTERASE-RELATED"/>
    <property type="match status" value="1"/>
</dbReference>
<evidence type="ECO:0000313" key="2">
    <source>
        <dbReference type="EMBL" id="QOY91763.1"/>
    </source>
</evidence>
<dbReference type="RefSeq" id="WP_194453417.1">
    <property type="nucleotide sequence ID" value="NZ_CP063849.1"/>
</dbReference>
<dbReference type="Proteomes" id="UP000593892">
    <property type="component" value="Chromosome"/>
</dbReference>
<dbReference type="Gene3D" id="3.40.50.1820">
    <property type="entry name" value="alpha/beta hydrolase"/>
    <property type="match status" value="1"/>
</dbReference>